<dbReference type="GO" id="GO:0016747">
    <property type="term" value="F:acyltransferase activity, transferring groups other than amino-acyl groups"/>
    <property type="evidence" value="ECO:0007669"/>
    <property type="project" value="InterPro"/>
</dbReference>
<gene>
    <name evidence="2" type="ORF">EDC45_0998</name>
</gene>
<dbReference type="PROSITE" id="PS51186">
    <property type="entry name" value="GNAT"/>
    <property type="match status" value="1"/>
</dbReference>
<dbReference type="SUPFAM" id="SSF55729">
    <property type="entry name" value="Acyl-CoA N-acyltransferases (Nat)"/>
    <property type="match status" value="1"/>
</dbReference>
<dbReference type="InterPro" id="IPR016181">
    <property type="entry name" value="Acyl_CoA_acyltransferase"/>
</dbReference>
<accession>A0A4R6V8I0</accession>
<dbReference type="Pfam" id="PF13673">
    <property type="entry name" value="Acetyltransf_10"/>
    <property type="match status" value="1"/>
</dbReference>
<dbReference type="RefSeq" id="WP_133544081.1">
    <property type="nucleotide sequence ID" value="NZ_SNYQ01000003.1"/>
</dbReference>
<sequence>MWQTKTFENLTALELWKIYRIRTAVFVVEQQCAYQEVDEYDKSAVHLWREEQGEIQAYCRIIPSASAVKIGRVLVAQGVRGTGLARDLMIKALSSVQAEFPDQPVIVQAQAYLQDFYSSFGFNAVSDIYLEDGIAHLDMVWLR</sequence>
<evidence type="ECO:0000313" key="3">
    <source>
        <dbReference type="Proteomes" id="UP000295657"/>
    </source>
</evidence>
<evidence type="ECO:0000313" key="2">
    <source>
        <dbReference type="EMBL" id="TDQ57931.1"/>
    </source>
</evidence>
<organism evidence="2 3">
    <name type="scientific">Mesocricetibacter intestinalis</name>
    <dbReference type="NCBI Taxonomy" id="1521930"/>
    <lineage>
        <taxon>Bacteria</taxon>
        <taxon>Pseudomonadati</taxon>
        <taxon>Pseudomonadota</taxon>
        <taxon>Gammaproteobacteria</taxon>
        <taxon>Pasteurellales</taxon>
        <taxon>Pasteurellaceae</taxon>
        <taxon>Mesocricetibacter</taxon>
    </lineage>
</organism>
<dbReference type="Gene3D" id="3.40.630.30">
    <property type="match status" value="1"/>
</dbReference>
<dbReference type="InterPro" id="IPR000182">
    <property type="entry name" value="GNAT_dom"/>
</dbReference>
<feature type="domain" description="N-acetyltransferase" evidence="1">
    <location>
        <begin position="5"/>
        <end position="143"/>
    </location>
</feature>
<protein>
    <submittedName>
        <fullName evidence="2">ElaA protein</fullName>
    </submittedName>
</protein>
<evidence type="ECO:0000259" key="1">
    <source>
        <dbReference type="PROSITE" id="PS51186"/>
    </source>
</evidence>
<keyword evidence="3" id="KW-1185">Reference proteome</keyword>
<dbReference type="Proteomes" id="UP000295657">
    <property type="component" value="Unassembled WGS sequence"/>
</dbReference>
<dbReference type="EMBL" id="SNYQ01000003">
    <property type="protein sequence ID" value="TDQ57931.1"/>
    <property type="molecule type" value="Genomic_DNA"/>
</dbReference>
<proteinExistence type="predicted"/>
<dbReference type="AlphaFoldDB" id="A0A4R6V8I0"/>
<name>A0A4R6V8I0_9PAST</name>
<reference evidence="2 3" key="1">
    <citation type="submission" date="2019-03" db="EMBL/GenBank/DDBJ databases">
        <title>Genomic Encyclopedia of Type Strains, Phase IV (KMG-IV): sequencing the most valuable type-strain genomes for metagenomic binning, comparative biology and taxonomic classification.</title>
        <authorList>
            <person name="Goeker M."/>
        </authorList>
    </citation>
    <scope>NUCLEOTIDE SEQUENCE [LARGE SCALE GENOMIC DNA]</scope>
    <source>
        <strain evidence="2 3">DSM 28403</strain>
    </source>
</reference>
<comment type="caution">
    <text evidence="2">The sequence shown here is derived from an EMBL/GenBank/DDBJ whole genome shotgun (WGS) entry which is preliminary data.</text>
</comment>
<dbReference type="OrthoDB" id="9796171at2"/>